<dbReference type="AlphaFoldDB" id="A0A662YKK7"/>
<dbReference type="EMBL" id="SCEB01001175">
    <property type="protein sequence ID" value="RXM97264.1"/>
    <property type="molecule type" value="Genomic_DNA"/>
</dbReference>
<dbReference type="Gene3D" id="2.60.20.10">
    <property type="entry name" value="Crystallins"/>
    <property type="match status" value="3"/>
</dbReference>
<comment type="caution">
    <text evidence="4">The sequence shown here is derived from an EMBL/GenBank/DDBJ whole genome shotgun (WGS) entry which is preliminary data.</text>
</comment>
<dbReference type="PANTHER" id="PTHR11818:SF42">
    <property type="entry name" value="VOLTAGE-GATED HYDROGEN CHANNEL 1"/>
    <property type="match status" value="1"/>
</dbReference>
<dbReference type="PANTHER" id="PTHR11818">
    <property type="entry name" value="BETA/GAMMA CRYSTALLIN"/>
    <property type="match status" value="1"/>
</dbReference>
<proteinExistence type="inferred from homology"/>
<reference evidence="4 5" key="1">
    <citation type="submission" date="2019-01" db="EMBL/GenBank/DDBJ databases">
        <title>Draft Genome and Complete Hox-Cluster Characterization of the Sterlet Sturgeon (Acipenser ruthenus).</title>
        <authorList>
            <person name="Wei Q."/>
        </authorList>
    </citation>
    <scope>NUCLEOTIDE SEQUENCE [LARGE SCALE GENOMIC DNA]</scope>
    <source>
        <strain evidence="4">WHYD16114868_AA</strain>
        <tissue evidence="4">Blood</tissue>
    </source>
</reference>
<protein>
    <submittedName>
        <fullName evidence="4">Absent in melanoma 1 protein</fullName>
    </submittedName>
</protein>
<sequence length="245" mass="27685">MLIYQEPGFTGEKIEIQGDVIDATPWDLQDPLCIRVLRGGWVLYEKPSYKGEKCALDEGDHELYYPFGHSEEQPPEDQDPETKPSKRFVIGSLRRVVRDYSVPEISLFPEENAEGKKVTFRDTSEDSRIYGLPIKAKSIIINAGLWLVFSKPFFEGAPRILEVGGYTNLQAWGATEPDVASVHPLKIGEPKVEKPDEPKVIIFEKSYFQGKSREIHTDSRDFMTRVDSQNVFMSSAGSLKVVGGW</sequence>
<dbReference type="PROSITE" id="PS50915">
    <property type="entry name" value="CRYSTALLIN_BETA_GAMMA"/>
    <property type="match status" value="3"/>
</dbReference>
<dbReference type="GO" id="GO:0005212">
    <property type="term" value="F:structural constituent of eye lens"/>
    <property type="evidence" value="ECO:0007669"/>
    <property type="project" value="TreeGrafter"/>
</dbReference>
<evidence type="ECO:0000259" key="3">
    <source>
        <dbReference type="PROSITE" id="PS50915"/>
    </source>
</evidence>
<dbReference type="InterPro" id="IPR050252">
    <property type="entry name" value="Beta/Gamma-Crystallin"/>
</dbReference>
<keyword evidence="5" id="KW-1185">Reference proteome</keyword>
<keyword evidence="2" id="KW-0677">Repeat</keyword>
<evidence type="ECO:0000313" key="4">
    <source>
        <dbReference type="EMBL" id="RXM97264.1"/>
    </source>
</evidence>
<dbReference type="Proteomes" id="UP000289886">
    <property type="component" value="Unassembled WGS sequence"/>
</dbReference>
<comment type="similarity">
    <text evidence="1">Belongs to the beta/gamma-crystallin family.</text>
</comment>
<dbReference type="GO" id="GO:0007601">
    <property type="term" value="P:visual perception"/>
    <property type="evidence" value="ECO:0007669"/>
    <property type="project" value="TreeGrafter"/>
</dbReference>
<feature type="domain" description="Beta/gamma crystallin 'Greek key'" evidence="3">
    <location>
        <begin position="198"/>
        <end position="243"/>
    </location>
</feature>
<dbReference type="InterPro" id="IPR001064">
    <property type="entry name" value="Beta/gamma_crystallin"/>
</dbReference>
<dbReference type="SMART" id="SM00247">
    <property type="entry name" value="XTALbg"/>
    <property type="match status" value="2"/>
</dbReference>
<name>A0A662YKK7_ACIRT</name>
<evidence type="ECO:0000313" key="5">
    <source>
        <dbReference type="Proteomes" id="UP000289886"/>
    </source>
</evidence>
<evidence type="ECO:0000256" key="2">
    <source>
        <dbReference type="ARBA" id="ARBA00022737"/>
    </source>
</evidence>
<feature type="domain" description="Beta/gamma crystallin 'Greek key'" evidence="3">
    <location>
        <begin position="144"/>
        <end position="186"/>
    </location>
</feature>
<dbReference type="GO" id="GO:0002088">
    <property type="term" value="P:lens development in camera-type eye"/>
    <property type="evidence" value="ECO:0007669"/>
    <property type="project" value="TreeGrafter"/>
</dbReference>
<dbReference type="InterPro" id="IPR011024">
    <property type="entry name" value="G_crystallin-like"/>
</dbReference>
<feature type="domain" description="Beta/gamma crystallin 'Greek key'" evidence="3">
    <location>
        <begin position="39"/>
        <end position="97"/>
    </location>
</feature>
<dbReference type="SUPFAM" id="SSF49695">
    <property type="entry name" value="gamma-Crystallin-like"/>
    <property type="match status" value="2"/>
</dbReference>
<accession>A0A662YKK7</accession>
<organism evidence="4 5">
    <name type="scientific">Acipenser ruthenus</name>
    <name type="common">Sterlet sturgeon</name>
    <dbReference type="NCBI Taxonomy" id="7906"/>
    <lineage>
        <taxon>Eukaryota</taxon>
        <taxon>Metazoa</taxon>
        <taxon>Chordata</taxon>
        <taxon>Craniata</taxon>
        <taxon>Vertebrata</taxon>
        <taxon>Euteleostomi</taxon>
        <taxon>Actinopterygii</taxon>
        <taxon>Chondrostei</taxon>
        <taxon>Acipenseriformes</taxon>
        <taxon>Acipenseridae</taxon>
        <taxon>Acipenser</taxon>
    </lineage>
</organism>
<evidence type="ECO:0000256" key="1">
    <source>
        <dbReference type="ARBA" id="ARBA00009646"/>
    </source>
</evidence>
<dbReference type="Pfam" id="PF00030">
    <property type="entry name" value="Crystall"/>
    <property type="match status" value="2"/>
</dbReference>
<dbReference type="PRINTS" id="PR01367">
    <property type="entry name" value="BGCRYSTALLIN"/>
</dbReference>
<gene>
    <name evidence="4" type="ORF">EOD39_14649</name>
</gene>